<feature type="signal peptide" evidence="2">
    <location>
        <begin position="1"/>
        <end position="18"/>
    </location>
</feature>
<proteinExistence type="predicted"/>
<reference evidence="3" key="1">
    <citation type="submission" date="2022-01" db="EMBL/GenBank/DDBJ databases">
        <authorList>
            <person name="King R."/>
        </authorList>
    </citation>
    <scope>NUCLEOTIDE SEQUENCE</scope>
</reference>
<evidence type="ECO:0000313" key="3">
    <source>
        <dbReference type="EMBL" id="CAG9828831.1"/>
    </source>
</evidence>
<evidence type="ECO:0000256" key="2">
    <source>
        <dbReference type="SAM" id="SignalP"/>
    </source>
</evidence>
<evidence type="ECO:0000256" key="1">
    <source>
        <dbReference type="SAM" id="MobiDB-lite"/>
    </source>
</evidence>
<feature type="compositionally biased region" description="Polar residues" evidence="1">
    <location>
        <begin position="250"/>
        <end position="263"/>
    </location>
</feature>
<sequence>MLQFVFVLSVCLVGGTLAGYPDHSSGNDIGNTNNNGNSFGYGYSGSFSGPGAAPENFQFPQELSNLFKTLNKYQEDIFKNGGGSYSYSFVSTKPNGKGQAEAISSITFKKTKGFQAQAAAVQNNLQSRSGLPDAGASAYGGGYGGSFSTGNGGSFGGSFSSGYPTGSGVGYQFIPGPSVAGTFTPDAQGASAFGVIGPGGIQQGASVFPENPNAPNVNVRFSSDQPDGFKSVYTSSSSYTTNVDGKPKTVQKSSTTVNDNGKVTTYDAHNP</sequence>
<evidence type="ECO:0000313" key="4">
    <source>
        <dbReference type="Proteomes" id="UP001153709"/>
    </source>
</evidence>
<accession>A0A9N9X8A1</accession>
<feature type="chain" id="PRO_5040343963" evidence="2">
    <location>
        <begin position="19"/>
        <end position="271"/>
    </location>
</feature>
<keyword evidence="2" id="KW-0732">Signal</keyword>
<dbReference type="Proteomes" id="UP001153709">
    <property type="component" value="Chromosome 10"/>
</dbReference>
<name>A0A9N9X8A1_DIABA</name>
<gene>
    <name evidence="3" type="ORF">DIABBA_LOCUS2719</name>
</gene>
<dbReference type="AlphaFoldDB" id="A0A9N9X8A1"/>
<keyword evidence="4" id="KW-1185">Reference proteome</keyword>
<protein>
    <submittedName>
        <fullName evidence="3">Uncharacterized protein</fullName>
    </submittedName>
</protein>
<dbReference type="EMBL" id="OU898285">
    <property type="protein sequence ID" value="CAG9828831.1"/>
    <property type="molecule type" value="Genomic_DNA"/>
</dbReference>
<feature type="region of interest" description="Disordered" evidence="1">
    <location>
        <begin position="236"/>
        <end position="271"/>
    </location>
</feature>
<dbReference type="OrthoDB" id="8197468at2759"/>
<organism evidence="3 4">
    <name type="scientific">Diabrotica balteata</name>
    <name type="common">Banded cucumber beetle</name>
    <dbReference type="NCBI Taxonomy" id="107213"/>
    <lineage>
        <taxon>Eukaryota</taxon>
        <taxon>Metazoa</taxon>
        <taxon>Ecdysozoa</taxon>
        <taxon>Arthropoda</taxon>
        <taxon>Hexapoda</taxon>
        <taxon>Insecta</taxon>
        <taxon>Pterygota</taxon>
        <taxon>Neoptera</taxon>
        <taxon>Endopterygota</taxon>
        <taxon>Coleoptera</taxon>
        <taxon>Polyphaga</taxon>
        <taxon>Cucujiformia</taxon>
        <taxon>Chrysomeloidea</taxon>
        <taxon>Chrysomelidae</taxon>
        <taxon>Galerucinae</taxon>
        <taxon>Diabroticina</taxon>
        <taxon>Diabroticites</taxon>
        <taxon>Diabrotica</taxon>
    </lineage>
</organism>